<sequence length="148" mass="15645">KIVIKADLVGSKCRTAVMSTVGKLQGIKSMDIDDETCTLTVVGVVDPVSIVLELKKASLAAAIVSVEDDKPAEEPPAPEGTTDTDDKEDHPSCECQVVCVQTCAPGCYYSPCVLPDCCYYRAFRALPYGCYVNCGESPASAGGECIIQ</sequence>
<feature type="domain" description="HMA" evidence="7">
    <location>
        <begin position="1"/>
        <end position="66"/>
    </location>
</feature>
<dbReference type="InterPro" id="IPR036163">
    <property type="entry name" value="HMA_dom_sf"/>
</dbReference>
<evidence type="ECO:0000256" key="6">
    <source>
        <dbReference type="SAM" id="MobiDB-lite"/>
    </source>
</evidence>
<evidence type="ECO:0000256" key="2">
    <source>
        <dbReference type="ARBA" id="ARBA00022723"/>
    </source>
</evidence>
<dbReference type="InterPro" id="IPR051863">
    <property type="entry name" value="HIPP"/>
</dbReference>
<dbReference type="InterPro" id="IPR006121">
    <property type="entry name" value="HMA_dom"/>
</dbReference>
<gene>
    <name evidence="8" type="ORF">EJB05_32086</name>
</gene>
<name>A0A5J9UG33_9POAL</name>
<keyword evidence="2" id="KW-0479">Metal-binding</keyword>
<proteinExistence type="inferred from homology"/>
<keyword evidence="1" id="KW-0488">Methylation</keyword>
<evidence type="ECO:0000256" key="5">
    <source>
        <dbReference type="ARBA" id="ARBA00024045"/>
    </source>
</evidence>
<keyword evidence="3" id="KW-0449">Lipoprotein</keyword>
<feature type="non-terminal residue" evidence="8">
    <location>
        <position position="1"/>
    </location>
</feature>
<protein>
    <recommendedName>
        <fullName evidence="7">HMA domain-containing protein</fullName>
    </recommendedName>
</protein>
<evidence type="ECO:0000313" key="9">
    <source>
        <dbReference type="Proteomes" id="UP000324897"/>
    </source>
</evidence>
<evidence type="ECO:0000313" key="8">
    <source>
        <dbReference type="EMBL" id="TVU22394.1"/>
    </source>
</evidence>
<keyword evidence="4" id="KW-0636">Prenylation</keyword>
<keyword evidence="9" id="KW-1185">Reference proteome</keyword>
<feature type="region of interest" description="Disordered" evidence="6">
    <location>
        <begin position="67"/>
        <end position="90"/>
    </location>
</feature>
<dbReference type="PROSITE" id="PS50846">
    <property type="entry name" value="HMA_2"/>
    <property type="match status" value="1"/>
</dbReference>
<evidence type="ECO:0000256" key="3">
    <source>
        <dbReference type="ARBA" id="ARBA00023288"/>
    </source>
</evidence>
<evidence type="ECO:0000256" key="1">
    <source>
        <dbReference type="ARBA" id="ARBA00022481"/>
    </source>
</evidence>
<dbReference type="Gene3D" id="3.30.70.100">
    <property type="match status" value="1"/>
</dbReference>
<organism evidence="8 9">
    <name type="scientific">Eragrostis curvula</name>
    <name type="common">weeping love grass</name>
    <dbReference type="NCBI Taxonomy" id="38414"/>
    <lineage>
        <taxon>Eukaryota</taxon>
        <taxon>Viridiplantae</taxon>
        <taxon>Streptophyta</taxon>
        <taxon>Embryophyta</taxon>
        <taxon>Tracheophyta</taxon>
        <taxon>Spermatophyta</taxon>
        <taxon>Magnoliopsida</taxon>
        <taxon>Liliopsida</taxon>
        <taxon>Poales</taxon>
        <taxon>Poaceae</taxon>
        <taxon>PACMAD clade</taxon>
        <taxon>Chloridoideae</taxon>
        <taxon>Eragrostideae</taxon>
        <taxon>Eragrostidinae</taxon>
        <taxon>Eragrostis</taxon>
    </lineage>
</organism>
<dbReference type="Gramene" id="TVU22394">
    <property type="protein sequence ID" value="TVU22394"/>
    <property type="gene ID" value="EJB05_32086"/>
</dbReference>
<dbReference type="SUPFAM" id="SSF55008">
    <property type="entry name" value="HMA, heavy metal-associated domain"/>
    <property type="match status" value="1"/>
</dbReference>
<dbReference type="OrthoDB" id="691258at2759"/>
<dbReference type="GO" id="GO:0046872">
    <property type="term" value="F:metal ion binding"/>
    <property type="evidence" value="ECO:0007669"/>
    <property type="project" value="UniProtKB-KW"/>
</dbReference>
<accession>A0A5J9UG33</accession>
<dbReference type="PANTHER" id="PTHR45811">
    <property type="entry name" value="COPPER TRANSPORT PROTEIN FAMILY-RELATED"/>
    <property type="match status" value="1"/>
</dbReference>
<evidence type="ECO:0000256" key="4">
    <source>
        <dbReference type="ARBA" id="ARBA00023289"/>
    </source>
</evidence>
<comment type="similarity">
    <text evidence="5">Belongs to the HIPP family.</text>
</comment>
<dbReference type="PANTHER" id="PTHR45811:SF34">
    <property type="entry name" value="HMA DOMAIN-CONTAINING PROTEIN"/>
    <property type="match status" value="1"/>
</dbReference>
<reference evidence="8 9" key="1">
    <citation type="journal article" date="2019" name="Sci. Rep.">
        <title>A high-quality genome of Eragrostis curvula grass provides insights into Poaceae evolution and supports new strategies to enhance forage quality.</title>
        <authorList>
            <person name="Carballo J."/>
            <person name="Santos B.A.C.M."/>
            <person name="Zappacosta D."/>
            <person name="Garbus I."/>
            <person name="Selva J.P."/>
            <person name="Gallo C.A."/>
            <person name="Diaz A."/>
            <person name="Albertini E."/>
            <person name="Caccamo M."/>
            <person name="Echenique V."/>
        </authorList>
    </citation>
    <scope>NUCLEOTIDE SEQUENCE [LARGE SCALE GENOMIC DNA]</scope>
    <source>
        <strain evidence="9">cv. Victoria</strain>
        <tissue evidence="8">Leaf</tissue>
    </source>
</reference>
<comment type="caution">
    <text evidence="8">The sequence shown here is derived from an EMBL/GenBank/DDBJ whole genome shotgun (WGS) entry which is preliminary data.</text>
</comment>
<dbReference type="Proteomes" id="UP000324897">
    <property type="component" value="Unassembled WGS sequence"/>
</dbReference>
<dbReference type="AlphaFoldDB" id="A0A5J9UG33"/>
<dbReference type="EMBL" id="RWGY01000026">
    <property type="protein sequence ID" value="TVU22394.1"/>
    <property type="molecule type" value="Genomic_DNA"/>
</dbReference>
<evidence type="ECO:0000259" key="7">
    <source>
        <dbReference type="PROSITE" id="PS50846"/>
    </source>
</evidence>